<dbReference type="AlphaFoldDB" id="A0A0M9DHY9"/>
<name>A0A0M9DHY9_9BACI</name>
<dbReference type="RefSeq" id="WP_053996504.1">
    <property type="nucleotide sequence ID" value="NZ_CP065643.1"/>
</dbReference>
<dbReference type="OrthoDB" id="2517369at2"/>
<accession>A0A0M9DHY9</accession>
<sequence length="267" mass="29890">MNTLKSLIFPQDLNRLSKSILKDICNDLTLESTGNVNELTNRVWSSFGQIEGSTLEKIYKNIFAGAISLAWYRTTNEEGLVGLKQNIIQNMPFNPFEEVITPNSTEIPNEPSIIAATEIDGPSKYLLRFIHRTGVSVDYYLADRREYIKHEITTVYIDEVKGIIEVRASSTSAKKVISGLAAILNETYDFKQFDFLESYNGDLELLADALQGQLIDAIGRPEGLVESFEETQGQSIVSILSAIDEYYNNGELTLLEENLNSEDITGI</sequence>
<keyword evidence="2" id="KW-1185">Reference proteome</keyword>
<evidence type="ECO:0000313" key="2">
    <source>
        <dbReference type="Proteomes" id="UP000037977"/>
    </source>
</evidence>
<gene>
    <name evidence="1" type="ORF">ADM90_19160</name>
</gene>
<dbReference type="PATRIC" id="fig|33935.3.peg.2651"/>
<dbReference type="STRING" id="33935.ADM90_19160"/>
<dbReference type="EMBL" id="LGCI01000010">
    <property type="protein sequence ID" value="KOY81259.1"/>
    <property type="molecule type" value="Genomic_DNA"/>
</dbReference>
<dbReference type="Proteomes" id="UP000037977">
    <property type="component" value="Unassembled WGS sequence"/>
</dbReference>
<proteinExistence type="predicted"/>
<organism evidence="1 2">
    <name type="scientific">Lysinibacillus macroides</name>
    <dbReference type="NCBI Taxonomy" id="33935"/>
    <lineage>
        <taxon>Bacteria</taxon>
        <taxon>Bacillati</taxon>
        <taxon>Bacillota</taxon>
        <taxon>Bacilli</taxon>
        <taxon>Bacillales</taxon>
        <taxon>Bacillaceae</taxon>
        <taxon>Lysinibacillus</taxon>
    </lineage>
</organism>
<protein>
    <submittedName>
        <fullName evidence="1">Uncharacterized protein</fullName>
    </submittedName>
</protein>
<evidence type="ECO:0000313" key="1">
    <source>
        <dbReference type="EMBL" id="KOY81259.1"/>
    </source>
</evidence>
<comment type="caution">
    <text evidence="1">The sequence shown here is derived from an EMBL/GenBank/DDBJ whole genome shotgun (WGS) entry which is preliminary data.</text>
</comment>
<reference evidence="1 2" key="1">
    <citation type="submission" date="2015-07" db="EMBL/GenBank/DDBJ databases">
        <title>Genome sequencing project for genomic taxonomy and phylogenomics of Bacillus-like bacteria.</title>
        <authorList>
            <person name="Liu B."/>
            <person name="Wang J."/>
            <person name="Zhu Y."/>
            <person name="Liu G."/>
            <person name="Chen Q."/>
            <person name="Chen Z."/>
            <person name="Che J."/>
            <person name="Ge C."/>
            <person name="Shi H."/>
            <person name="Pan Z."/>
            <person name="Liu X."/>
        </authorList>
    </citation>
    <scope>NUCLEOTIDE SEQUENCE [LARGE SCALE GENOMIC DNA]</scope>
    <source>
        <strain evidence="1 2">DSM 54</strain>
    </source>
</reference>